<protein>
    <submittedName>
        <fullName evidence="1">Uncharacterized protein</fullName>
    </submittedName>
</protein>
<evidence type="ECO:0000313" key="2">
    <source>
        <dbReference type="Proteomes" id="UP000814176"/>
    </source>
</evidence>
<sequence>MSLRSARRCTHTRHPRDKARLRNVRVPIVGYFGLDDSEHSHAAASAGVVPGHAHRPHTPTLCGSRFAVPVRSHGGRVCHPGRGMDDRSVLCIPICGRWIEPHSVKWTNGAGEPLAHGWVGSRRDKCQRGARFSGSRCEALCGRCLDNRRCREWREAVTGEVARAVHVRGSCMWRVVRESSITHHALRNLTVHSNYVRLRQ</sequence>
<dbReference type="Proteomes" id="UP000814176">
    <property type="component" value="Unassembled WGS sequence"/>
</dbReference>
<keyword evidence="2" id="KW-1185">Reference proteome</keyword>
<comment type="caution">
    <text evidence="1">The sequence shown here is derived from an EMBL/GenBank/DDBJ whole genome shotgun (WGS) entry which is preliminary data.</text>
</comment>
<dbReference type="RefSeq" id="XP_047785089.1">
    <property type="nucleotide sequence ID" value="XM_047918219.1"/>
</dbReference>
<dbReference type="EMBL" id="JADCUA010000001">
    <property type="protein sequence ID" value="KAH9844279.1"/>
    <property type="molecule type" value="Genomic_DNA"/>
</dbReference>
<accession>A0ABQ8KY96</accession>
<dbReference type="GeneID" id="71998951"/>
<reference evidence="1 2" key="1">
    <citation type="journal article" date="2021" name="Environ. Microbiol.">
        <title>Gene family expansions and transcriptome signatures uncover fungal adaptations to wood decay.</title>
        <authorList>
            <person name="Hage H."/>
            <person name="Miyauchi S."/>
            <person name="Viragh M."/>
            <person name="Drula E."/>
            <person name="Min B."/>
            <person name="Chaduli D."/>
            <person name="Navarro D."/>
            <person name="Favel A."/>
            <person name="Norest M."/>
            <person name="Lesage-Meessen L."/>
            <person name="Balint B."/>
            <person name="Merenyi Z."/>
            <person name="de Eugenio L."/>
            <person name="Morin E."/>
            <person name="Martinez A.T."/>
            <person name="Baldrian P."/>
            <person name="Stursova M."/>
            <person name="Martinez M.J."/>
            <person name="Novotny C."/>
            <person name="Magnuson J.K."/>
            <person name="Spatafora J.W."/>
            <person name="Maurice S."/>
            <person name="Pangilinan J."/>
            <person name="Andreopoulos W."/>
            <person name="LaButti K."/>
            <person name="Hundley H."/>
            <person name="Na H."/>
            <person name="Kuo A."/>
            <person name="Barry K."/>
            <person name="Lipzen A."/>
            <person name="Henrissat B."/>
            <person name="Riley R."/>
            <person name="Ahrendt S."/>
            <person name="Nagy L.G."/>
            <person name="Grigoriev I.V."/>
            <person name="Martin F."/>
            <person name="Rosso M.N."/>
        </authorList>
    </citation>
    <scope>NUCLEOTIDE SEQUENCE [LARGE SCALE GENOMIC DNA]</scope>
    <source>
        <strain evidence="1 2">CIRM-BRFM 1785</strain>
    </source>
</reference>
<organism evidence="1 2">
    <name type="scientific">Rhodofomes roseus</name>
    <dbReference type="NCBI Taxonomy" id="34475"/>
    <lineage>
        <taxon>Eukaryota</taxon>
        <taxon>Fungi</taxon>
        <taxon>Dikarya</taxon>
        <taxon>Basidiomycota</taxon>
        <taxon>Agaricomycotina</taxon>
        <taxon>Agaricomycetes</taxon>
        <taxon>Polyporales</taxon>
        <taxon>Rhodofomes</taxon>
    </lineage>
</organism>
<proteinExistence type="predicted"/>
<name>A0ABQ8KY96_9APHY</name>
<evidence type="ECO:0000313" key="1">
    <source>
        <dbReference type="EMBL" id="KAH9844279.1"/>
    </source>
</evidence>
<gene>
    <name evidence="1" type="ORF">C8Q71DRAFT_38458</name>
</gene>